<evidence type="ECO:0000313" key="3">
    <source>
        <dbReference type="Proteomes" id="UP000766570"/>
    </source>
</evidence>
<dbReference type="EMBL" id="JAGIOE010000001">
    <property type="protein sequence ID" value="MBP2374293.1"/>
    <property type="molecule type" value="Genomic_DNA"/>
</dbReference>
<evidence type="ECO:0000313" key="2">
    <source>
        <dbReference type="EMBL" id="MBP2374293.1"/>
    </source>
</evidence>
<evidence type="ECO:0000259" key="1">
    <source>
        <dbReference type="Pfam" id="PF21962"/>
    </source>
</evidence>
<dbReference type="RefSeq" id="WP_209907325.1">
    <property type="nucleotide sequence ID" value="NZ_BAAAMI010000006.1"/>
</dbReference>
<protein>
    <recommendedName>
        <fullName evidence="1">DUF6924 domain-containing protein</fullName>
    </recommendedName>
</protein>
<proteinExistence type="predicted"/>
<gene>
    <name evidence="2" type="ORF">JOF46_002205</name>
</gene>
<keyword evidence="3" id="KW-1185">Reference proteome</keyword>
<comment type="caution">
    <text evidence="2">The sequence shown here is derived from an EMBL/GenBank/DDBJ whole genome shotgun (WGS) entry which is preliminary data.</text>
</comment>
<sequence length="138" mass="15191">MKMLPDTWSVSPLVRLDFTDQAAWGRLLEAVGRASEEGFLANLSIVDDPAFDGAAPQLLRAAVVPNRFGPTVFFAADRRSLADRGYPVLVIDLMEGRPEFRCVASELWAVESNLNIANLDWEDFVRASDASGVFRGFA</sequence>
<accession>A0ABS4WDK7</accession>
<dbReference type="InterPro" id="IPR053832">
    <property type="entry name" value="DUF6924"/>
</dbReference>
<feature type="domain" description="DUF6924" evidence="1">
    <location>
        <begin position="11"/>
        <end position="137"/>
    </location>
</feature>
<reference evidence="2 3" key="1">
    <citation type="submission" date="2021-03" db="EMBL/GenBank/DDBJ databases">
        <title>Sequencing the genomes of 1000 actinobacteria strains.</title>
        <authorList>
            <person name="Klenk H.-P."/>
        </authorList>
    </citation>
    <scope>NUCLEOTIDE SEQUENCE [LARGE SCALE GENOMIC DNA]</scope>
    <source>
        <strain evidence="2 3">DSM 15454</strain>
    </source>
</reference>
<organism evidence="2 3">
    <name type="scientific">Paeniglutamicibacter psychrophenolicus</name>
    <dbReference type="NCBI Taxonomy" id="257454"/>
    <lineage>
        <taxon>Bacteria</taxon>
        <taxon>Bacillati</taxon>
        <taxon>Actinomycetota</taxon>
        <taxon>Actinomycetes</taxon>
        <taxon>Micrococcales</taxon>
        <taxon>Micrococcaceae</taxon>
        <taxon>Paeniglutamicibacter</taxon>
    </lineage>
</organism>
<dbReference type="Pfam" id="PF21962">
    <property type="entry name" value="DUF6924"/>
    <property type="match status" value="1"/>
</dbReference>
<dbReference type="Proteomes" id="UP000766570">
    <property type="component" value="Unassembled WGS sequence"/>
</dbReference>
<name>A0ABS4WDK7_9MICC</name>